<comment type="caution">
    <text evidence="7">The sequence shown here is derived from an EMBL/GenBank/DDBJ whole genome shotgun (WGS) entry which is preliminary data.</text>
</comment>
<dbReference type="InterPro" id="IPR014776">
    <property type="entry name" value="4pyrrole_Mease_sub2"/>
</dbReference>
<evidence type="ECO:0000256" key="1">
    <source>
        <dbReference type="ARBA" id="ARBA00022490"/>
    </source>
</evidence>
<evidence type="ECO:0000256" key="5">
    <source>
        <dbReference type="ARBA" id="ARBA00022691"/>
    </source>
</evidence>
<dbReference type="InterPro" id="IPR008189">
    <property type="entry name" value="rRNA_ssu_MeTfrase_I"/>
</dbReference>
<feature type="domain" description="Tetrapyrrole methylase" evidence="6">
    <location>
        <begin position="1"/>
        <end position="207"/>
    </location>
</feature>
<dbReference type="SUPFAM" id="SSF53790">
    <property type="entry name" value="Tetrapyrrole methylase"/>
    <property type="match status" value="1"/>
</dbReference>
<keyword evidence="2" id="KW-0698">rRNA processing</keyword>
<evidence type="ECO:0000313" key="8">
    <source>
        <dbReference type="Proteomes" id="UP000177050"/>
    </source>
</evidence>
<reference evidence="7 8" key="1">
    <citation type="journal article" date="2016" name="Nat. Commun.">
        <title>Thousands of microbial genomes shed light on interconnected biogeochemical processes in an aquifer system.</title>
        <authorList>
            <person name="Anantharaman K."/>
            <person name="Brown C.T."/>
            <person name="Hug L.A."/>
            <person name="Sharon I."/>
            <person name="Castelle C.J."/>
            <person name="Probst A.J."/>
            <person name="Thomas B.C."/>
            <person name="Singh A."/>
            <person name="Wilkins M.J."/>
            <person name="Karaoz U."/>
            <person name="Brodie E.L."/>
            <person name="Williams K.H."/>
            <person name="Hubbard S.S."/>
            <person name="Banfield J.F."/>
        </authorList>
    </citation>
    <scope>NUCLEOTIDE SEQUENCE [LARGE SCALE GENOMIC DNA]</scope>
</reference>
<evidence type="ECO:0000256" key="3">
    <source>
        <dbReference type="ARBA" id="ARBA00022603"/>
    </source>
</evidence>
<dbReference type="Pfam" id="PF00590">
    <property type="entry name" value="TP_methylase"/>
    <property type="match status" value="1"/>
</dbReference>
<evidence type="ECO:0000259" key="6">
    <source>
        <dbReference type="Pfam" id="PF00590"/>
    </source>
</evidence>
<organism evidence="7 8">
    <name type="scientific">Candidatus Roizmanbacteria bacterium RIFOXYD1_FULL_38_12</name>
    <dbReference type="NCBI Taxonomy" id="1802093"/>
    <lineage>
        <taxon>Bacteria</taxon>
        <taxon>Candidatus Roizmaniibacteriota</taxon>
    </lineage>
</organism>
<dbReference type="AlphaFoldDB" id="A0A1F7L0D8"/>
<dbReference type="Proteomes" id="UP000177050">
    <property type="component" value="Unassembled WGS sequence"/>
</dbReference>
<dbReference type="CDD" id="cd11648">
    <property type="entry name" value="RsmI"/>
    <property type="match status" value="1"/>
</dbReference>
<keyword evidence="4 7" id="KW-0808">Transferase</keyword>
<proteinExistence type="predicted"/>
<evidence type="ECO:0000256" key="4">
    <source>
        <dbReference type="ARBA" id="ARBA00022679"/>
    </source>
</evidence>
<dbReference type="GO" id="GO:0008168">
    <property type="term" value="F:methyltransferase activity"/>
    <property type="evidence" value="ECO:0007669"/>
    <property type="project" value="UniProtKB-KW"/>
</dbReference>
<keyword evidence="5" id="KW-0949">S-adenosyl-L-methionine</keyword>
<sequence length="227" mass="25672">MLYIVGTPIGNLEDTSLRQARTIASSDIILAEDTRSAHTLLEYIKKSFQLQITALKIIPYYKEKEFERLPGIIEMLEDGKNISLISESGMPLISDPGYLLVQQAIRRGIPFTVIPGPTADITALVHCGFELKNYVFFGFLPKKKNDVIKTFEKARQVSLILDHGPVVFYESPNRINESLRVLDSIVPSVRVCVCRELTKKFEEVVRGIPKELSEKIYRGEIVLIVSF</sequence>
<dbReference type="GO" id="GO:0032259">
    <property type="term" value="P:methylation"/>
    <property type="evidence" value="ECO:0007669"/>
    <property type="project" value="UniProtKB-KW"/>
</dbReference>
<dbReference type="InterPro" id="IPR035996">
    <property type="entry name" value="4pyrrol_Methylase_sf"/>
</dbReference>
<dbReference type="GO" id="GO:0006364">
    <property type="term" value="P:rRNA processing"/>
    <property type="evidence" value="ECO:0007669"/>
    <property type="project" value="UniProtKB-KW"/>
</dbReference>
<dbReference type="EMBL" id="MGBR01000001">
    <property type="protein sequence ID" value="OGK73600.1"/>
    <property type="molecule type" value="Genomic_DNA"/>
</dbReference>
<keyword evidence="3 7" id="KW-0489">Methyltransferase</keyword>
<dbReference type="Gene3D" id="3.30.950.10">
    <property type="entry name" value="Methyltransferase, Cobalt-precorrin-4 Transmethylase, Domain 2"/>
    <property type="match status" value="1"/>
</dbReference>
<dbReference type="PANTHER" id="PTHR46111">
    <property type="entry name" value="RIBOSOMAL RNA SMALL SUBUNIT METHYLTRANSFERASE I"/>
    <property type="match status" value="1"/>
</dbReference>
<dbReference type="PANTHER" id="PTHR46111:SF1">
    <property type="entry name" value="RIBOSOMAL RNA SMALL SUBUNIT METHYLTRANSFERASE I"/>
    <property type="match status" value="1"/>
</dbReference>
<dbReference type="NCBIfam" id="TIGR00096">
    <property type="entry name" value="16S rRNA (cytidine(1402)-2'-O)-methyltransferase"/>
    <property type="match status" value="1"/>
</dbReference>
<protein>
    <submittedName>
        <fullName evidence="7">16S rRNA (Cytidine(1402)-2'-O)-methyltransferase</fullName>
    </submittedName>
</protein>
<dbReference type="PIRSF" id="PIRSF005917">
    <property type="entry name" value="MTase_YraL"/>
    <property type="match status" value="1"/>
</dbReference>
<evidence type="ECO:0000313" key="7">
    <source>
        <dbReference type="EMBL" id="OGK73600.1"/>
    </source>
</evidence>
<name>A0A1F7L0D8_9BACT</name>
<evidence type="ECO:0000256" key="2">
    <source>
        <dbReference type="ARBA" id="ARBA00022552"/>
    </source>
</evidence>
<keyword evidence="1" id="KW-0963">Cytoplasm</keyword>
<dbReference type="Gene3D" id="3.40.1010.10">
    <property type="entry name" value="Cobalt-precorrin-4 Transmethylase, Domain 1"/>
    <property type="match status" value="1"/>
</dbReference>
<dbReference type="InterPro" id="IPR000878">
    <property type="entry name" value="4pyrrol_Mease"/>
</dbReference>
<accession>A0A1F7L0D8</accession>
<dbReference type="InterPro" id="IPR014777">
    <property type="entry name" value="4pyrrole_Mease_sub1"/>
</dbReference>
<gene>
    <name evidence="7" type="ORF">A3K52_02295</name>
</gene>